<evidence type="ECO:0000313" key="3">
    <source>
        <dbReference type="EMBL" id="CAL4769747.1"/>
    </source>
</evidence>
<keyword evidence="4" id="KW-1185">Reference proteome</keyword>
<dbReference type="EMBL" id="CAMXCT020000714">
    <property type="protein sequence ID" value="CAL1135810.1"/>
    <property type="molecule type" value="Genomic_DNA"/>
</dbReference>
<comment type="caution">
    <text evidence="2">The sequence shown here is derived from an EMBL/GenBank/DDBJ whole genome shotgun (WGS) entry which is preliminary data.</text>
</comment>
<reference evidence="2" key="1">
    <citation type="submission" date="2022-10" db="EMBL/GenBank/DDBJ databases">
        <authorList>
            <person name="Chen Y."/>
            <person name="Dougan E. K."/>
            <person name="Chan C."/>
            <person name="Rhodes N."/>
            <person name="Thang M."/>
        </authorList>
    </citation>
    <scope>NUCLEOTIDE SEQUENCE</scope>
</reference>
<dbReference type="OrthoDB" id="437762at2759"/>
<dbReference type="AlphaFoldDB" id="A0A9P1C1C0"/>
<evidence type="ECO:0000256" key="1">
    <source>
        <dbReference type="SAM" id="SignalP"/>
    </source>
</evidence>
<dbReference type="Proteomes" id="UP001152797">
    <property type="component" value="Unassembled WGS sequence"/>
</dbReference>
<dbReference type="EMBL" id="CAMXCT010000714">
    <property type="protein sequence ID" value="CAI3982435.1"/>
    <property type="molecule type" value="Genomic_DNA"/>
</dbReference>
<feature type="signal peptide" evidence="1">
    <location>
        <begin position="1"/>
        <end position="25"/>
    </location>
</feature>
<dbReference type="EMBL" id="CAMXCT030000714">
    <property type="protein sequence ID" value="CAL4769747.1"/>
    <property type="molecule type" value="Genomic_DNA"/>
</dbReference>
<accession>A0A9P1C1C0</accession>
<name>A0A9P1C1C0_9DINO</name>
<reference evidence="3 4" key="2">
    <citation type="submission" date="2024-05" db="EMBL/GenBank/DDBJ databases">
        <authorList>
            <person name="Chen Y."/>
            <person name="Shah S."/>
            <person name="Dougan E. K."/>
            <person name="Thang M."/>
            <person name="Chan C."/>
        </authorList>
    </citation>
    <scope>NUCLEOTIDE SEQUENCE [LARGE SCALE GENOMIC DNA]</scope>
</reference>
<evidence type="ECO:0000313" key="2">
    <source>
        <dbReference type="EMBL" id="CAI3982435.1"/>
    </source>
</evidence>
<keyword evidence="1" id="KW-0732">Signal</keyword>
<feature type="chain" id="PRO_5043269992" evidence="1">
    <location>
        <begin position="26"/>
        <end position="226"/>
    </location>
</feature>
<evidence type="ECO:0000313" key="4">
    <source>
        <dbReference type="Proteomes" id="UP001152797"/>
    </source>
</evidence>
<gene>
    <name evidence="2" type="ORF">C1SCF055_LOCUS10130</name>
</gene>
<sequence>MANRGLCLWALATLIVVPFWHSGLSFGVKTPNFSGRSRSPIQREALKRLTKKEKMMRTISRIRENGVGQLNNRLMKKQLRRVNRIAQDDAWVNDFLSFSRPMPVGGEFIMPPEVAKAALEEIYGEGPDLQNIDLEELEDDTPIEEEVKDLERLRRKVDFSKSPGRSKKTRVGWTSVPGVQKYVGSVPQEIATGIHGNVGGSVSNRGYQDVWISGGSVRYDYEDKPW</sequence>
<protein>
    <submittedName>
        <fullName evidence="2">Uncharacterized protein</fullName>
    </submittedName>
</protein>
<proteinExistence type="predicted"/>
<organism evidence="2">
    <name type="scientific">Cladocopium goreaui</name>
    <dbReference type="NCBI Taxonomy" id="2562237"/>
    <lineage>
        <taxon>Eukaryota</taxon>
        <taxon>Sar</taxon>
        <taxon>Alveolata</taxon>
        <taxon>Dinophyceae</taxon>
        <taxon>Suessiales</taxon>
        <taxon>Symbiodiniaceae</taxon>
        <taxon>Cladocopium</taxon>
    </lineage>
</organism>